<comment type="caution">
    <text evidence="1">The sequence shown here is derived from an EMBL/GenBank/DDBJ whole genome shotgun (WGS) entry which is preliminary data.</text>
</comment>
<proteinExistence type="predicted"/>
<sequence length="504" mass="56164">QKRDGSYETLEMGSVEYSCAEWIKPLGTRTIFVPGMEEYGEPVLKPLDEMKFTLVGGEWKQILFEITPPRKAKGGYSAAVLCGSIQKEEKEEEEIPEELKKALEEGAEVREITSSIGMRASSIILLTVEKRKRPQQLRTKDVEFTGTVETTEDGKGVRIIGSLTNKSEVHIFGKGKLKIRRKGGRRIEYPLGSGRGGVLRGSTVDFASMFKEAGPGEYEADLRIFYGARRPVRIKIPFSVTREEITGGFARTIDFDVPDVIEKEIPPGGHRVFTIPVMNYEAADTIHVKARPIAFRFDEFGELVLEKEGPLSALSLTTLGWPLDKETGECEFDLRPGRWTRVKVEVDLSDLSRDASGGRYVGVEFDGEKEGVEGITTLSSSVLLTMPGELEKKGELVDMRVFRSEGTGFMNFWVGFKNTGNIHVSPTGKIALKKWNDELEGEGGFEELGEISFEEVSVPVLPDDTRLLKAVYSEELELGKYAMSIVIEGIDEPLKLEKEFTIKP</sequence>
<accession>X0TTL6</accession>
<evidence type="ECO:0000313" key="1">
    <source>
        <dbReference type="EMBL" id="GAF79450.1"/>
    </source>
</evidence>
<dbReference type="EMBL" id="BARS01001992">
    <property type="protein sequence ID" value="GAF79450.1"/>
    <property type="molecule type" value="Genomic_DNA"/>
</dbReference>
<dbReference type="AlphaFoldDB" id="X0TTL6"/>
<feature type="non-terminal residue" evidence="1">
    <location>
        <position position="1"/>
    </location>
</feature>
<protein>
    <submittedName>
        <fullName evidence="1">Uncharacterized protein</fullName>
    </submittedName>
</protein>
<organism evidence="1">
    <name type="scientific">marine sediment metagenome</name>
    <dbReference type="NCBI Taxonomy" id="412755"/>
    <lineage>
        <taxon>unclassified sequences</taxon>
        <taxon>metagenomes</taxon>
        <taxon>ecological metagenomes</taxon>
    </lineage>
</organism>
<reference evidence="1" key="1">
    <citation type="journal article" date="2014" name="Front. Microbiol.">
        <title>High frequency of phylogenetically diverse reductive dehalogenase-homologous genes in deep subseafloor sedimentary metagenomes.</title>
        <authorList>
            <person name="Kawai M."/>
            <person name="Futagami T."/>
            <person name="Toyoda A."/>
            <person name="Takaki Y."/>
            <person name="Nishi S."/>
            <person name="Hori S."/>
            <person name="Arai W."/>
            <person name="Tsubouchi T."/>
            <person name="Morono Y."/>
            <person name="Uchiyama I."/>
            <person name="Ito T."/>
            <person name="Fujiyama A."/>
            <person name="Inagaki F."/>
            <person name="Takami H."/>
        </authorList>
    </citation>
    <scope>NUCLEOTIDE SEQUENCE</scope>
    <source>
        <strain evidence="1">Expedition CK06-06</strain>
    </source>
</reference>
<name>X0TTL6_9ZZZZ</name>
<gene>
    <name evidence="1" type="ORF">S01H1_03691</name>
</gene>